<accession>H1W545</accession>
<name>H1W545_COLHI</name>
<dbReference type="InterPro" id="IPR017853">
    <property type="entry name" value="GH"/>
</dbReference>
<dbReference type="STRING" id="759273.H1W545"/>
<reference evidence="2" key="1">
    <citation type="journal article" date="2012" name="Nat. Genet.">
        <title>Lifestyle transitions in plant pathogenic Colletotrichum fungi deciphered by genome and transcriptome analyses.</title>
        <authorList>
            <person name="O'Connell R.J."/>
            <person name="Thon M.R."/>
            <person name="Hacquard S."/>
            <person name="Amyotte S.G."/>
            <person name="Kleemann J."/>
            <person name="Torres M.F."/>
            <person name="Damm U."/>
            <person name="Buiate E.A."/>
            <person name="Epstein L."/>
            <person name="Alkan N."/>
            <person name="Altmueller J."/>
            <person name="Alvarado-Balderrama L."/>
            <person name="Bauser C.A."/>
            <person name="Becker C."/>
            <person name="Birren B.W."/>
            <person name="Chen Z."/>
            <person name="Choi J."/>
            <person name="Crouch J.A."/>
            <person name="Duvick J.P."/>
            <person name="Farman M.A."/>
            <person name="Gan P."/>
            <person name="Heiman D."/>
            <person name="Henrissat B."/>
            <person name="Howard R.J."/>
            <person name="Kabbage M."/>
            <person name="Koch C."/>
            <person name="Kracher B."/>
            <person name="Kubo Y."/>
            <person name="Law A.D."/>
            <person name="Lebrun M.-H."/>
            <person name="Lee Y.-H."/>
            <person name="Miyara I."/>
            <person name="Moore N."/>
            <person name="Neumann U."/>
            <person name="Nordstroem K."/>
            <person name="Panaccione D.G."/>
            <person name="Panstruga R."/>
            <person name="Place M."/>
            <person name="Proctor R.H."/>
            <person name="Prusky D."/>
            <person name="Rech G."/>
            <person name="Reinhardt R."/>
            <person name="Rollins J.A."/>
            <person name="Rounsley S."/>
            <person name="Schardl C.L."/>
            <person name="Schwartz D.C."/>
            <person name="Shenoy N."/>
            <person name="Shirasu K."/>
            <person name="Sikhakolli U.R."/>
            <person name="Stueber K."/>
            <person name="Sukno S.A."/>
            <person name="Sweigard J.A."/>
            <person name="Takano Y."/>
            <person name="Takahara H."/>
            <person name="Trail F."/>
            <person name="van der Does H.C."/>
            <person name="Voll L.M."/>
            <person name="Will I."/>
            <person name="Young S."/>
            <person name="Zeng Q."/>
            <person name="Zhang J."/>
            <person name="Zhou S."/>
            <person name="Dickman M.B."/>
            <person name="Schulze-Lefert P."/>
            <person name="Ver Loren van Themaat E."/>
            <person name="Ma L.-J."/>
            <person name="Vaillancourt L.J."/>
        </authorList>
    </citation>
    <scope>NUCLEOTIDE SEQUENCE [LARGE SCALE GENOMIC DNA]</scope>
    <source>
        <strain evidence="2">IMI 349063</strain>
    </source>
</reference>
<feature type="non-terminal residue" evidence="1">
    <location>
        <position position="77"/>
    </location>
</feature>
<dbReference type="SUPFAM" id="SSF51445">
    <property type="entry name" value="(Trans)glycosidases"/>
    <property type="match status" value="1"/>
</dbReference>
<dbReference type="Proteomes" id="UP000007174">
    <property type="component" value="Unassembled WGS sequence"/>
</dbReference>
<dbReference type="VEuPathDB" id="FungiDB:CH63R_06362"/>
<dbReference type="Gene3D" id="3.20.20.80">
    <property type="entry name" value="Glycosidases"/>
    <property type="match status" value="1"/>
</dbReference>
<dbReference type="HOGENOM" id="CLU_2644631_0_0_1"/>
<dbReference type="AlphaFoldDB" id="H1W545"/>
<gene>
    <name evidence="1" type="ORF">CH063_04213</name>
</gene>
<organism evidence="1 2">
    <name type="scientific">Colletotrichum higginsianum (strain IMI 349063)</name>
    <name type="common">Crucifer anthracnose fungus</name>
    <dbReference type="NCBI Taxonomy" id="759273"/>
    <lineage>
        <taxon>Eukaryota</taxon>
        <taxon>Fungi</taxon>
        <taxon>Dikarya</taxon>
        <taxon>Ascomycota</taxon>
        <taxon>Pezizomycotina</taxon>
        <taxon>Sordariomycetes</taxon>
        <taxon>Hypocreomycetidae</taxon>
        <taxon>Glomerellales</taxon>
        <taxon>Glomerellaceae</taxon>
        <taxon>Colletotrichum</taxon>
        <taxon>Colletotrichum destructivum species complex</taxon>
    </lineage>
</organism>
<sequence>QRTSHPFFEEYGTPTNHCELERPWQITSVATPGMAGDAFWQLGDTISTGQTHNDGNTIYYGTDEWTCLVTNHVNAIG</sequence>
<evidence type="ECO:0000313" key="2">
    <source>
        <dbReference type="Proteomes" id="UP000007174"/>
    </source>
</evidence>
<evidence type="ECO:0000313" key="1">
    <source>
        <dbReference type="EMBL" id="CCF47609.1"/>
    </source>
</evidence>
<proteinExistence type="predicted"/>
<dbReference type="eggNOG" id="ENOG502QS4Q">
    <property type="taxonomic scope" value="Eukaryota"/>
</dbReference>
<dbReference type="EMBL" id="CACQ02009923">
    <property type="protein sequence ID" value="CCF47609.1"/>
    <property type="molecule type" value="Genomic_DNA"/>
</dbReference>
<protein>
    <submittedName>
        <fullName evidence="1">Uncharacterized protein</fullName>
    </submittedName>
</protein>